<name>A0AAW5C6C0_9FIRM</name>
<dbReference type="EMBL" id="JAKNGE010000031">
    <property type="protein sequence ID" value="MCG4748036.1"/>
    <property type="molecule type" value="Genomic_DNA"/>
</dbReference>
<dbReference type="Proteomes" id="UP001299608">
    <property type="component" value="Unassembled WGS sequence"/>
</dbReference>
<evidence type="ECO:0000313" key="2">
    <source>
        <dbReference type="EMBL" id="MCG4748036.1"/>
    </source>
</evidence>
<evidence type="ECO:0000259" key="1">
    <source>
        <dbReference type="SMART" id="SM00849"/>
    </source>
</evidence>
<feature type="domain" description="Metallo-beta-lactamase" evidence="1">
    <location>
        <begin position="14"/>
        <end position="177"/>
    </location>
</feature>
<proteinExistence type="predicted"/>
<dbReference type="InterPro" id="IPR050114">
    <property type="entry name" value="UPF0173_UPF0282_UlaG_hydrolase"/>
</dbReference>
<dbReference type="PANTHER" id="PTHR43546">
    <property type="entry name" value="UPF0173 METAL-DEPENDENT HYDROLASE MJ1163-RELATED"/>
    <property type="match status" value="1"/>
</dbReference>
<dbReference type="SUPFAM" id="SSF56281">
    <property type="entry name" value="Metallo-hydrolase/oxidoreductase"/>
    <property type="match status" value="1"/>
</dbReference>
<dbReference type="RefSeq" id="WP_165642497.1">
    <property type="nucleotide sequence ID" value="NZ_JAAITT010000023.1"/>
</dbReference>
<reference evidence="3 4" key="1">
    <citation type="journal article" date="2020" name="Cell Host Microbe">
        <title>Functional and Genomic Variation between Human-Derived Isolates of Lachnospiraceae Reveals Inter- and Intra-Species Diversity.</title>
        <authorList>
            <person name="Sorbara M.T."/>
            <person name="Littmann E.R."/>
            <person name="Fontana E."/>
            <person name="Moody T.U."/>
            <person name="Kohout C.E."/>
            <person name="Gjonbalaj M."/>
            <person name="Eaton V."/>
            <person name="Seok R."/>
            <person name="Leiner I.M."/>
            <person name="Pamer E.G."/>
        </authorList>
    </citation>
    <scope>NUCLEOTIDE SEQUENCE [LARGE SCALE GENOMIC DNA]</scope>
    <source>
        <strain evidence="3 4">MSK.1.17</strain>
    </source>
</reference>
<sequence>MEKFNNGGLIRWINTAGFELVMSNGKHILLDPFLSGNVDGVLCHPMELEEIKQCDYLLLSHIHIDHAADVARIQEKFPDVVIFVGDLSADPLCEWLNINCARICRVRSGEVYEFDDLLVEVFAGRHTESPRGYYRGAKKFRNQDGSVSLSDWFGNLELNNYRLTLCDGTRIMVWAGMTSQDQKNRLRGVRSDIALMHVSPKQDFDQFARLVEAMGIRIVIPHHYDFTEGFFKMMPEAMKDMSRENQEHFIENGAFRMDWYMDALGKAVQEQCPATDLMMLEHHRWYSFGFGVL</sequence>
<dbReference type="InterPro" id="IPR036866">
    <property type="entry name" value="RibonucZ/Hydroxyglut_hydro"/>
</dbReference>
<dbReference type="InterPro" id="IPR001279">
    <property type="entry name" value="Metallo-B-lactamas"/>
</dbReference>
<evidence type="ECO:0000313" key="5">
    <source>
        <dbReference type="Proteomes" id="UP001299608"/>
    </source>
</evidence>
<protein>
    <submittedName>
        <fullName evidence="2">MBL fold metallo-hydrolase</fullName>
    </submittedName>
</protein>
<dbReference type="Gene3D" id="3.60.15.10">
    <property type="entry name" value="Ribonuclease Z/Hydroxyacylglutathione hydrolase-like"/>
    <property type="match status" value="1"/>
</dbReference>
<reference evidence="3" key="2">
    <citation type="submission" date="2020-02" db="EMBL/GenBank/DDBJ databases">
        <authorList>
            <person name="Littmann E."/>
            <person name="Sorbara M."/>
        </authorList>
    </citation>
    <scope>NUCLEOTIDE SEQUENCE</scope>
    <source>
        <strain evidence="3">MSK.1.17</strain>
    </source>
</reference>
<comment type="caution">
    <text evidence="2">The sequence shown here is derived from an EMBL/GenBank/DDBJ whole genome shotgun (WGS) entry which is preliminary data.</text>
</comment>
<dbReference type="EMBL" id="JAAITT010000023">
    <property type="protein sequence ID" value="NSJ50220.1"/>
    <property type="molecule type" value="Genomic_DNA"/>
</dbReference>
<dbReference type="PANTHER" id="PTHR43546:SF3">
    <property type="entry name" value="UPF0173 METAL-DEPENDENT HYDROLASE MJ1163"/>
    <property type="match status" value="1"/>
</dbReference>
<evidence type="ECO:0000313" key="3">
    <source>
        <dbReference type="EMBL" id="NSJ50220.1"/>
    </source>
</evidence>
<dbReference type="AlphaFoldDB" id="A0AAW5C6C0"/>
<dbReference type="SMART" id="SM00849">
    <property type="entry name" value="Lactamase_B"/>
    <property type="match status" value="1"/>
</dbReference>
<keyword evidence="4" id="KW-1185">Reference proteome</keyword>
<reference evidence="2" key="3">
    <citation type="submission" date="2022-01" db="EMBL/GenBank/DDBJ databases">
        <title>Collection of gut derived symbiotic bacterial strains cultured from healthy donors.</title>
        <authorList>
            <person name="Lin H."/>
            <person name="Kohout C."/>
            <person name="Waligurski E."/>
            <person name="Pamer E.G."/>
        </authorList>
    </citation>
    <scope>NUCLEOTIDE SEQUENCE</scope>
    <source>
        <strain evidence="2">DFI.6.55</strain>
    </source>
</reference>
<gene>
    <name evidence="3" type="ORF">G5B36_16145</name>
    <name evidence="2" type="ORF">L0N08_21680</name>
</gene>
<evidence type="ECO:0000313" key="4">
    <source>
        <dbReference type="Proteomes" id="UP000669239"/>
    </source>
</evidence>
<dbReference type="Proteomes" id="UP000669239">
    <property type="component" value="Unassembled WGS sequence"/>
</dbReference>
<accession>A0AAW5C6C0</accession>
<dbReference type="Pfam" id="PF12706">
    <property type="entry name" value="Lactamase_B_2"/>
    <property type="match status" value="1"/>
</dbReference>
<organism evidence="2 5">
    <name type="scientific">Enterocloster aldenensis</name>
    <dbReference type="NCBI Taxonomy" id="358742"/>
    <lineage>
        <taxon>Bacteria</taxon>
        <taxon>Bacillati</taxon>
        <taxon>Bacillota</taxon>
        <taxon>Clostridia</taxon>
        <taxon>Lachnospirales</taxon>
        <taxon>Lachnospiraceae</taxon>
        <taxon>Enterocloster</taxon>
    </lineage>
</organism>